<dbReference type="GO" id="GO:0140359">
    <property type="term" value="F:ABC-type transporter activity"/>
    <property type="evidence" value="ECO:0007669"/>
    <property type="project" value="InterPro"/>
</dbReference>
<dbReference type="Proteomes" id="UP000664132">
    <property type="component" value="Unassembled WGS sequence"/>
</dbReference>
<keyword evidence="4 10" id="KW-0812">Transmembrane</keyword>
<organism evidence="13 14">
    <name type="scientific">Cadophora malorum</name>
    <dbReference type="NCBI Taxonomy" id="108018"/>
    <lineage>
        <taxon>Eukaryota</taxon>
        <taxon>Fungi</taxon>
        <taxon>Dikarya</taxon>
        <taxon>Ascomycota</taxon>
        <taxon>Pezizomycotina</taxon>
        <taxon>Leotiomycetes</taxon>
        <taxon>Helotiales</taxon>
        <taxon>Ploettnerulaceae</taxon>
        <taxon>Cadophora</taxon>
    </lineage>
</organism>
<dbReference type="InterPro" id="IPR036640">
    <property type="entry name" value="ABC1_TM_sf"/>
</dbReference>
<keyword evidence="5" id="KW-0547">Nucleotide-binding</keyword>
<keyword evidence="14" id="KW-1185">Reference proteome</keyword>
<gene>
    <name evidence="13" type="ORF">IFR04_002135</name>
</gene>
<feature type="domain" description="ABC transporter" evidence="11">
    <location>
        <begin position="385"/>
        <end position="643"/>
    </location>
</feature>
<feature type="transmembrane region" description="Helical" evidence="10">
    <location>
        <begin position="854"/>
        <end position="872"/>
    </location>
</feature>
<dbReference type="Gene3D" id="1.20.1560.10">
    <property type="entry name" value="ABC transporter type 1, transmembrane domain"/>
    <property type="match status" value="1"/>
</dbReference>
<evidence type="ECO:0000256" key="1">
    <source>
        <dbReference type="ARBA" id="ARBA00004141"/>
    </source>
</evidence>
<dbReference type="InterPro" id="IPR003593">
    <property type="entry name" value="AAA+_ATPase"/>
</dbReference>
<keyword evidence="8 10" id="KW-0472">Membrane</keyword>
<dbReference type="GO" id="GO:0016887">
    <property type="term" value="F:ATP hydrolysis activity"/>
    <property type="evidence" value="ECO:0007669"/>
    <property type="project" value="InterPro"/>
</dbReference>
<dbReference type="InterPro" id="IPR027417">
    <property type="entry name" value="P-loop_NTPase"/>
</dbReference>
<evidence type="ECO:0000259" key="12">
    <source>
        <dbReference type="PROSITE" id="PS50929"/>
    </source>
</evidence>
<feature type="transmembrane region" description="Helical" evidence="10">
    <location>
        <begin position="184"/>
        <end position="202"/>
    </location>
</feature>
<dbReference type="FunFam" id="3.40.50.300:FF:001530">
    <property type="entry name" value="ABC multidrug transporter (Eurofung)"/>
    <property type="match status" value="1"/>
</dbReference>
<evidence type="ECO:0000256" key="10">
    <source>
        <dbReference type="SAM" id="Phobius"/>
    </source>
</evidence>
<dbReference type="PROSITE" id="PS50929">
    <property type="entry name" value="ABC_TM1F"/>
    <property type="match status" value="2"/>
</dbReference>
<protein>
    <recommendedName>
        <fullName evidence="15">ABC transporter</fullName>
    </recommendedName>
</protein>
<feature type="transmembrane region" description="Helical" evidence="10">
    <location>
        <begin position="318"/>
        <end position="337"/>
    </location>
</feature>
<dbReference type="InterPro" id="IPR017871">
    <property type="entry name" value="ABC_transporter-like_CS"/>
</dbReference>
<dbReference type="SMART" id="SM00382">
    <property type="entry name" value="AAA"/>
    <property type="match status" value="2"/>
</dbReference>
<feature type="domain" description="ABC transporter" evidence="11">
    <location>
        <begin position="998"/>
        <end position="1238"/>
    </location>
</feature>
<dbReference type="GO" id="GO:0012505">
    <property type="term" value="C:endomembrane system"/>
    <property type="evidence" value="ECO:0007669"/>
    <property type="project" value="UniProtKB-SubCell"/>
</dbReference>
<dbReference type="CDD" id="cd18578">
    <property type="entry name" value="ABC_6TM_Pgp_ABCB1_D2_like"/>
    <property type="match status" value="1"/>
</dbReference>
<dbReference type="PROSITE" id="PS00211">
    <property type="entry name" value="ABC_TRANSPORTER_1"/>
    <property type="match status" value="2"/>
</dbReference>
<evidence type="ECO:0000256" key="2">
    <source>
        <dbReference type="ARBA" id="ARBA00004308"/>
    </source>
</evidence>
<dbReference type="SUPFAM" id="SSF52540">
    <property type="entry name" value="P-loop containing nucleoside triphosphate hydrolases"/>
    <property type="match status" value="2"/>
</dbReference>
<dbReference type="GO" id="GO:0005524">
    <property type="term" value="F:ATP binding"/>
    <property type="evidence" value="ECO:0007669"/>
    <property type="project" value="UniProtKB-KW"/>
</dbReference>
<comment type="similarity">
    <text evidence="3">Belongs to the ABC transporter superfamily. ABCB family. Multidrug resistance exporter (TC 3.A.1.201) subfamily.</text>
</comment>
<feature type="region of interest" description="Disordered" evidence="9">
    <location>
        <begin position="1"/>
        <end position="64"/>
    </location>
</feature>
<comment type="subcellular location">
    <subcellularLocation>
        <location evidence="2">Endomembrane system</location>
    </subcellularLocation>
    <subcellularLocation>
        <location evidence="1">Membrane</location>
        <topology evidence="1">Multi-pass membrane protein</topology>
    </subcellularLocation>
</comment>
<feature type="transmembrane region" description="Helical" evidence="10">
    <location>
        <begin position="100"/>
        <end position="122"/>
    </location>
</feature>
<feature type="transmembrane region" description="Helical" evidence="10">
    <location>
        <begin position="929"/>
        <end position="949"/>
    </location>
</feature>
<evidence type="ECO:0000256" key="3">
    <source>
        <dbReference type="ARBA" id="ARBA00007577"/>
    </source>
</evidence>
<dbReference type="InterPro" id="IPR011527">
    <property type="entry name" value="ABC1_TM_dom"/>
</dbReference>
<keyword evidence="6" id="KW-0067">ATP-binding</keyword>
<dbReference type="PANTHER" id="PTHR24221:SF213">
    <property type="entry name" value="ABC MULTIDRUG TRANSPORTER (EUROFUNG)"/>
    <property type="match status" value="1"/>
</dbReference>
<dbReference type="EMBL" id="JAFJYH010000017">
    <property type="protein sequence ID" value="KAG4424787.1"/>
    <property type="molecule type" value="Genomic_DNA"/>
</dbReference>
<evidence type="ECO:0000256" key="4">
    <source>
        <dbReference type="ARBA" id="ARBA00022692"/>
    </source>
</evidence>
<dbReference type="PANTHER" id="PTHR24221">
    <property type="entry name" value="ATP-BINDING CASSETTE SUB-FAMILY B"/>
    <property type="match status" value="1"/>
</dbReference>
<dbReference type="InterPro" id="IPR003439">
    <property type="entry name" value="ABC_transporter-like_ATP-bd"/>
</dbReference>
<dbReference type="Pfam" id="PF00664">
    <property type="entry name" value="ABC_membrane"/>
    <property type="match status" value="2"/>
</dbReference>
<dbReference type="Pfam" id="PF00005">
    <property type="entry name" value="ABC_tran"/>
    <property type="match status" value="2"/>
</dbReference>
<evidence type="ECO:0000313" key="13">
    <source>
        <dbReference type="EMBL" id="KAG4424787.1"/>
    </source>
</evidence>
<dbReference type="GO" id="GO:0016020">
    <property type="term" value="C:membrane"/>
    <property type="evidence" value="ECO:0007669"/>
    <property type="project" value="UniProtKB-SubCell"/>
</dbReference>
<dbReference type="SUPFAM" id="SSF90123">
    <property type="entry name" value="ABC transporter transmembrane region"/>
    <property type="match status" value="2"/>
</dbReference>
<dbReference type="InterPro" id="IPR039421">
    <property type="entry name" value="Type_1_exporter"/>
</dbReference>
<comment type="caution">
    <text evidence="13">The sequence shown here is derived from an EMBL/GenBank/DDBJ whole genome shotgun (WGS) entry which is preliminary data.</text>
</comment>
<dbReference type="FunFam" id="3.40.50.300:FF:000913">
    <property type="entry name" value="ABC multidrug transporter SitT"/>
    <property type="match status" value="1"/>
</dbReference>
<proteinExistence type="inferred from homology"/>
<keyword evidence="7 10" id="KW-1133">Transmembrane helix</keyword>
<feature type="transmembrane region" description="Helical" evidence="10">
    <location>
        <begin position="823"/>
        <end position="848"/>
    </location>
</feature>
<evidence type="ECO:0000256" key="9">
    <source>
        <dbReference type="SAM" id="MobiDB-lite"/>
    </source>
</evidence>
<evidence type="ECO:0000256" key="8">
    <source>
        <dbReference type="ARBA" id="ARBA00023136"/>
    </source>
</evidence>
<evidence type="ECO:0000256" key="7">
    <source>
        <dbReference type="ARBA" id="ARBA00022989"/>
    </source>
</evidence>
<accession>A0A8H7WHB5</accession>
<feature type="transmembrane region" description="Helical" evidence="10">
    <location>
        <begin position="208"/>
        <end position="226"/>
    </location>
</feature>
<dbReference type="Gene3D" id="3.40.50.300">
    <property type="entry name" value="P-loop containing nucleotide triphosphate hydrolases"/>
    <property type="match status" value="2"/>
</dbReference>
<feature type="compositionally biased region" description="Basic and acidic residues" evidence="9">
    <location>
        <begin position="46"/>
        <end position="57"/>
    </location>
</feature>
<dbReference type="PROSITE" id="PS50893">
    <property type="entry name" value="ABC_TRANSPORTER_2"/>
    <property type="match status" value="2"/>
</dbReference>
<feature type="transmembrane region" description="Helical" evidence="10">
    <location>
        <begin position="288"/>
        <end position="312"/>
    </location>
</feature>
<dbReference type="OrthoDB" id="6500128at2759"/>
<feature type="domain" description="ABC transmembrane type-1" evidence="12">
    <location>
        <begin position="720"/>
        <end position="920"/>
    </location>
</feature>
<dbReference type="CDD" id="cd18577">
    <property type="entry name" value="ABC_6TM_Pgp_ABCB1_D1_like"/>
    <property type="match status" value="1"/>
</dbReference>
<evidence type="ECO:0000256" key="5">
    <source>
        <dbReference type="ARBA" id="ARBA00022741"/>
    </source>
</evidence>
<feature type="transmembrane region" description="Helical" evidence="10">
    <location>
        <begin position="747"/>
        <end position="768"/>
    </location>
</feature>
<dbReference type="AlphaFoldDB" id="A0A8H7WHB5"/>
<feature type="transmembrane region" description="Helical" evidence="10">
    <location>
        <begin position="711"/>
        <end position="727"/>
    </location>
</feature>
<reference evidence="13" key="1">
    <citation type="submission" date="2021-02" db="EMBL/GenBank/DDBJ databases">
        <title>Genome sequence Cadophora malorum strain M34.</title>
        <authorList>
            <person name="Stefanovic E."/>
            <person name="Vu D."/>
            <person name="Scully C."/>
            <person name="Dijksterhuis J."/>
            <person name="Roader J."/>
            <person name="Houbraken J."/>
        </authorList>
    </citation>
    <scope>NUCLEOTIDE SEQUENCE</scope>
    <source>
        <strain evidence="13">M34</strain>
    </source>
</reference>
<evidence type="ECO:0000259" key="11">
    <source>
        <dbReference type="PROSITE" id="PS50893"/>
    </source>
</evidence>
<evidence type="ECO:0000313" key="14">
    <source>
        <dbReference type="Proteomes" id="UP000664132"/>
    </source>
</evidence>
<name>A0A8H7WHB5_9HELO</name>
<feature type="domain" description="ABC transmembrane type-1" evidence="12">
    <location>
        <begin position="65"/>
        <end position="342"/>
    </location>
</feature>
<evidence type="ECO:0008006" key="15">
    <source>
        <dbReference type="Google" id="ProtNLM"/>
    </source>
</evidence>
<evidence type="ECO:0000256" key="6">
    <source>
        <dbReference type="ARBA" id="ARBA00022840"/>
    </source>
</evidence>
<sequence length="1243" mass="137142">MMGIETFDDNSEREWPASPGPESPTSESAHERLLPAEEIGNAEIQDGEKSGEQEKKKTPPPPGTATLSSFVRIFAYSTYTRLVGTFGKLYSVKEGEGPEAFLVGINGIVLYLVYLFAARLVLDYIAMFGFRMASLRISAALRLSYIQALFAQPISVLDVLPPGQTAAIITVTANILQVGISERLSMLIQNVSLIITALIIAFSYNWLLTVVTSTGLIFIALVYRYTIPRFINSMKEVGEADRMSSGVASEAFTSIRMIAACGAEEKMASKYAEWVEESHRRGLRMSPLVALQQAPIFFAIQAICALAFWFAVKLYQGTYITSVTTMIIVLTSVLMIMTSLGSTVTPASAAMHAASAASIFFSIIDAPQPQTSGLEGPQVSSQEDIVFENVNFTYPLRADVKVLDNLSLRFPAGKMTAIVGASGSGKSTIVGLIERWYELDGNMTDKIMTLYFRNGTIKAGDKHLQEIDLKWWRSQIGLVQQEPFLFNDTIYKNVEYGLIGTEWEFESARTKRDLVKQACKEAFADEFITRLPHGYETAVGDAGIKLSGGQRQRIAIARSIVKQPKVLILDEATSAIDVHGEKIVQAALDKVSKGRTTITIAHRLSTIMKADNIVVLKKGQVVQQGTHDDLLTDTEGAYWHLANAQHLSLGDEKATTMEEMDDAASQASDLTVFDRLSLDSTRGELEEDDAYIPRGFFGSFGSLLWEQRSNFLWYCIMLLAAFPIQSYLSAKMFSVFSLYGDELAEETGWWCLMFTALAIFVGSSYFILGWSANTISFHVTSTYRQEYFSNVLKKPISFYDSEENSIGSLTSRMATDPTQLQQLLGINMAFVVISVFNILGCVVLSFYFGWKLTLAAVITSMPIILAAGFFRFRFETQFEKMNYAVFAESSKFATESIGAFRTVSSLTLESEICGRYGGILLSRFEYTPFSYLVVYLAIVQGSISAGQFLSFGPNIAQASASANRIREMRSIDKFETSGKELDLPSSEDEEKDNRGVKIELKDVWFRYPTRDVPVLTGLDMTIEAGQFAAIVGPSGCGKTSIISLLERFYKPERGTILMHNTDITKLSLPAYRSHISLVSQEPSIFSGTIRSNILLGVDPSTPDIDTALHLACQQADIHTFITSLPSGYSTEVGARGIALSGGQKQRIAIARALIRNPRVLLLDEATSNLDSETEREVQRVFEESGKGKGRTMVVVAHRLATVQNADVIFVVEGGRVVEKGNHGELLGLRGVYWQMCQAQALDR</sequence>